<sequence length="78" mass="8485">MASGSIPIYMRAGTGAEHEIGAVTFDGTGAELDRRFVGQLLRAAADELDPPEPTPERPGERAQQSPRDRQVRTPGRNR</sequence>
<accession>A0A1B2HCV1</accession>
<dbReference type="EMBL" id="CP016793">
    <property type="protein sequence ID" value="ANZ35538.1"/>
    <property type="molecule type" value="Genomic_DNA"/>
</dbReference>
<dbReference type="STRING" id="1586287.BBK82_05035"/>
<protein>
    <submittedName>
        <fullName evidence="2">Uncharacterized protein</fullName>
    </submittedName>
</protein>
<gene>
    <name evidence="2" type="ORF">BBK82_05035</name>
</gene>
<evidence type="ECO:0000256" key="1">
    <source>
        <dbReference type="SAM" id="MobiDB-lite"/>
    </source>
</evidence>
<proteinExistence type="predicted"/>
<dbReference type="Proteomes" id="UP000093053">
    <property type="component" value="Chromosome"/>
</dbReference>
<dbReference type="AlphaFoldDB" id="A0A1B2HCV1"/>
<organism evidence="2 3">
    <name type="scientific">Lentzea guizhouensis</name>
    <dbReference type="NCBI Taxonomy" id="1586287"/>
    <lineage>
        <taxon>Bacteria</taxon>
        <taxon>Bacillati</taxon>
        <taxon>Actinomycetota</taxon>
        <taxon>Actinomycetes</taxon>
        <taxon>Pseudonocardiales</taxon>
        <taxon>Pseudonocardiaceae</taxon>
        <taxon>Lentzea</taxon>
    </lineage>
</organism>
<reference evidence="2 3" key="1">
    <citation type="submission" date="2016-07" db="EMBL/GenBank/DDBJ databases">
        <title>Complete genome sequence of the Lentzea guizhouensis DHS C013.</title>
        <authorList>
            <person name="Cao C."/>
        </authorList>
    </citation>
    <scope>NUCLEOTIDE SEQUENCE [LARGE SCALE GENOMIC DNA]</scope>
    <source>
        <strain evidence="2 3">DHS C013</strain>
    </source>
</reference>
<dbReference type="KEGG" id="led:BBK82_05035"/>
<feature type="compositionally biased region" description="Basic and acidic residues" evidence="1">
    <location>
        <begin position="54"/>
        <end position="71"/>
    </location>
</feature>
<feature type="region of interest" description="Disordered" evidence="1">
    <location>
        <begin position="43"/>
        <end position="78"/>
    </location>
</feature>
<evidence type="ECO:0000313" key="3">
    <source>
        <dbReference type="Proteomes" id="UP000093053"/>
    </source>
</evidence>
<evidence type="ECO:0000313" key="2">
    <source>
        <dbReference type="EMBL" id="ANZ35538.1"/>
    </source>
</evidence>
<keyword evidence="3" id="KW-1185">Reference proteome</keyword>
<name>A0A1B2HCV1_9PSEU</name>